<keyword evidence="8" id="KW-0547">Nucleotide-binding</keyword>
<dbReference type="InterPro" id="IPR006068">
    <property type="entry name" value="ATPase_P-typ_cation-transptr_C"/>
</dbReference>
<dbReference type="SUPFAM" id="SSF81653">
    <property type="entry name" value="Calcium ATPase, transduction domain A"/>
    <property type="match status" value="1"/>
</dbReference>
<dbReference type="InterPro" id="IPR004014">
    <property type="entry name" value="ATPase_P-typ_cation-transptr_N"/>
</dbReference>
<feature type="transmembrane region" description="Helical" evidence="14">
    <location>
        <begin position="265"/>
        <end position="286"/>
    </location>
</feature>
<dbReference type="InterPro" id="IPR036412">
    <property type="entry name" value="HAD-like_sf"/>
</dbReference>
<dbReference type="EC" id="7.2.2.10" evidence="3"/>
<keyword evidence="5" id="KW-0406">Ion transport</keyword>
<dbReference type="InterPro" id="IPR044492">
    <property type="entry name" value="P_typ_ATPase_HD_dom"/>
</dbReference>
<evidence type="ECO:0000256" key="2">
    <source>
        <dbReference type="ARBA" id="ARBA00005675"/>
    </source>
</evidence>
<keyword evidence="16" id="KW-0378">Hydrolase</keyword>
<dbReference type="AlphaFoldDB" id="A9NGD8"/>
<dbReference type="Pfam" id="PF13246">
    <property type="entry name" value="Cation_ATPase"/>
    <property type="match status" value="1"/>
</dbReference>
<dbReference type="GO" id="GO:0005524">
    <property type="term" value="F:ATP binding"/>
    <property type="evidence" value="ECO:0007669"/>
    <property type="project" value="UniProtKB-KW"/>
</dbReference>
<dbReference type="FunFam" id="2.70.150.10:FF:000016">
    <property type="entry name" value="Calcium-transporting P-type ATPase putative"/>
    <property type="match status" value="1"/>
</dbReference>
<feature type="domain" description="Cation-transporting P-type ATPase N-terminal" evidence="15">
    <location>
        <begin position="16"/>
        <end position="89"/>
    </location>
</feature>
<evidence type="ECO:0000256" key="7">
    <source>
        <dbReference type="ARBA" id="ARBA00022723"/>
    </source>
</evidence>
<dbReference type="InterPro" id="IPR018303">
    <property type="entry name" value="ATPase_P-typ_P_site"/>
</dbReference>
<dbReference type="SUPFAM" id="SSF81665">
    <property type="entry name" value="Calcium ATPase, transmembrane domain M"/>
    <property type="match status" value="1"/>
</dbReference>
<keyword evidence="5" id="KW-0813">Transport</keyword>
<dbReference type="Gene3D" id="1.20.1110.10">
    <property type="entry name" value="Calcium-transporting ATPase, transmembrane domain"/>
    <property type="match status" value="1"/>
</dbReference>
<dbReference type="GO" id="GO:0046872">
    <property type="term" value="F:metal ion binding"/>
    <property type="evidence" value="ECO:0007669"/>
    <property type="project" value="UniProtKB-KW"/>
</dbReference>
<feature type="transmembrane region" description="Helical" evidence="14">
    <location>
        <begin position="791"/>
        <end position="813"/>
    </location>
</feature>
<dbReference type="SUPFAM" id="SSF56784">
    <property type="entry name" value="HAD-like"/>
    <property type="match status" value="1"/>
</dbReference>
<dbReference type="eggNOG" id="COG0474">
    <property type="taxonomic scope" value="Bacteria"/>
</dbReference>
<keyword evidence="4" id="KW-1003">Cell membrane</keyword>
<feature type="transmembrane region" description="Helical" evidence="14">
    <location>
        <begin position="890"/>
        <end position="912"/>
    </location>
</feature>
<keyword evidence="13 14" id="KW-0472">Membrane</keyword>
<evidence type="ECO:0000313" key="16">
    <source>
        <dbReference type="EMBL" id="ABX81418.1"/>
    </source>
</evidence>
<name>A9NGD8_ACHLI</name>
<evidence type="ECO:0000256" key="10">
    <source>
        <dbReference type="ARBA" id="ARBA00022840"/>
    </source>
</evidence>
<dbReference type="Gene3D" id="2.70.150.10">
    <property type="entry name" value="Calcium-transporting ATPase, cytoplasmic transduction domain A"/>
    <property type="match status" value="1"/>
</dbReference>
<dbReference type="InterPro" id="IPR023214">
    <property type="entry name" value="HAD_sf"/>
</dbReference>
<proteinExistence type="inferred from homology"/>
<feature type="transmembrane region" description="Helical" evidence="14">
    <location>
        <begin position="72"/>
        <end position="91"/>
    </location>
</feature>
<gene>
    <name evidence="16" type="primary">mgtA1</name>
    <name evidence="16" type="ordered locus">ACL_0803</name>
</gene>
<dbReference type="InterPro" id="IPR023299">
    <property type="entry name" value="ATPase_P-typ_cyto_dom_N"/>
</dbReference>
<dbReference type="Pfam" id="PF00122">
    <property type="entry name" value="E1-E2_ATPase"/>
    <property type="match status" value="1"/>
</dbReference>
<dbReference type="InterPro" id="IPR006408">
    <property type="entry name" value="P-type_ATPase_IIB"/>
</dbReference>
<keyword evidence="11" id="KW-1278">Translocase</keyword>
<evidence type="ECO:0000256" key="11">
    <source>
        <dbReference type="ARBA" id="ARBA00022967"/>
    </source>
</evidence>
<dbReference type="PRINTS" id="PR00120">
    <property type="entry name" value="HATPASE"/>
</dbReference>
<dbReference type="InterPro" id="IPR008250">
    <property type="entry name" value="ATPase_P-typ_transduc_dom_A_sf"/>
</dbReference>
<dbReference type="Proteomes" id="UP000008558">
    <property type="component" value="Chromosome"/>
</dbReference>
<dbReference type="GO" id="GO:0016887">
    <property type="term" value="F:ATP hydrolysis activity"/>
    <property type="evidence" value="ECO:0007669"/>
    <property type="project" value="InterPro"/>
</dbReference>
<dbReference type="EMBL" id="CP000896">
    <property type="protein sequence ID" value="ABX81418.1"/>
    <property type="molecule type" value="Genomic_DNA"/>
</dbReference>
<comment type="similarity">
    <text evidence="2">Belongs to the cation transport ATPase (P-type) (TC 3.A.3) family. Type IIA subfamily.</text>
</comment>
<dbReference type="GO" id="GO:0140352">
    <property type="term" value="P:export from cell"/>
    <property type="evidence" value="ECO:0007669"/>
    <property type="project" value="UniProtKB-ARBA"/>
</dbReference>
<comment type="subcellular location">
    <subcellularLocation>
        <location evidence="1">Cell membrane</location>
        <topology evidence="1">Multi-pass membrane protein</topology>
    </subcellularLocation>
</comment>
<dbReference type="InterPro" id="IPR001757">
    <property type="entry name" value="P_typ_ATPase"/>
</dbReference>
<keyword evidence="7" id="KW-0479">Metal-binding</keyword>
<evidence type="ECO:0000256" key="5">
    <source>
        <dbReference type="ARBA" id="ARBA00022568"/>
    </source>
</evidence>
<dbReference type="InterPro" id="IPR059000">
    <property type="entry name" value="ATPase_P-type_domA"/>
</dbReference>
<keyword evidence="5" id="KW-0109">Calcium transport</keyword>
<dbReference type="SFLD" id="SFLDF00027">
    <property type="entry name" value="p-type_atpase"/>
    <property type="match status" value="1"/>
</dbReference>
<evidence type="ECO:0000256" key="4">
    <source>
        <dbReference type="ARBA" id="ARBA00022475"/>
    </source>
</evidence>
<feature type="transmembrane region" description="Helical" evidence="14">
    <location>
        <begin position="856"/>
        <end position="878"/>
    </location>
</feature>
<dbReference type="STRING" id="441768.ACL_0803"/>
<evidence type="ECO:0000256" key="14">
    <source>
        <dbReference type="SAM" id="Phobius"/>
    </source>
</evidence>
<feature type="transmembrane region" description="Helical" evidence="14">
    <location>
        <begin position="707"/>
        <end position="732"/>
    </location>
</feature>
<dbReference type="Pfam" id="PF00689">
    <property type="entry name" value="Cation_ATPase_C"/>
    <property type="match status" value="1"/>
</dbReference>
<keyword evidence="9" id="KW-0106">Calcium</keyword>
<dbReference type="PANTHER" id="PTHR43294">
    <property type="entry name" value="SODIUM/POTASSIUM-TRANSPORTING ATPASE SUBUNIT ALPHA"/>
    <property type="match status" value="1"/>
</dbReference>
<dbReference type="SFLD" id="SFLDG00002">
    <property type="entry name" value="C1.7:_P-type_atpase_like"/>
    <property type="match status" value="1"/>
</dbReference>
<keyword evidence="17" id="KW-1185">Reference proteome</keyword>
<reference evidence="16 17" key="1">
    <citation type="journal article" date="2011" name="J. Bacteriol.">
        <title>Complete genome and proteome of Acholeplasma laidlawii.</title>
        <authorList>
            <person name="Lazarev V.N."/>
            <person name="Levitskii S.A."/>
            <person name="Basovskii Y.I."/>
            <person name="Chukin M.M."/>
            <person name="Akopian T.A."/>
            <person name="Vereshchagin V.V."/>
            <person name="Kostrjukova E.S."/>
            <person name="Kovaleva G.Y."/>
            <person name="Kazanov M.D."/>
            <person name="Malko D.B."/>
            <person name="Vitreschak A.G."/>
            <person name="Sernova N.V."/>
            <person name="Gelfand M.S."/>
            <person name="Demina I.A."/>
            <person name="Serebryakova M.V."/>
            <person name="Galyamina M.A."/>
            <person name="Vtyurin N.N."/>
            <person name="Rogov S.I."/>
            <person name="Alexeev D.G."/>
            <person name="Ladygina V.G."/>
            <person name="Govorun V.M."/>
        </authorList>
    </citation>
    <scope>NUCLEOTIDE SEQUENCE [LARGE SCALE GENOMIC DNA]</scope>
    <source>
        <strain evidence="16 17">PG-8A</strain>
    </source>
</reference>
<dbReference type="FunFam" id="3.40.50.1000:FF:000028">
    <property type="entry name" value="Calcium-transporting P-type ATPase, putative"/>
    <property type="match status" value="1"/>
</dbReference>
<evidence type="ECO:0000256" key="6">
    <source>
        <dbReference type="ARBA" id="ARBA00022692"/>
    </source>
</evidence>
<evidence type="ECO:0000256" key="9">
    <source>
        <dbReference type="ARBA" id="ARBA00022837"/>
    </source>
</evidence>
<dbReference type="Gene3D" id="3.40.1110.10">
    <property type="entry name" value="Calcium-transporting ATPase, cytoplasmic domain N"/>
    <property type="match status" value="1"/>
</dbReference>
<keyword evidence="10" id="KW-0067">ATP-binding</keyword>
<dbReference type="Gene3D" id="3.40.50.1000">
    <property type="entry name" value="HAD superfamily/HAD-like"/>
    <property type="match status" value="1"/>
</dbReference>
<dbReference type="GO" id="GO:0005388">
    <property type="term" value="F:P-type calcium transporter activity"/>
    <property type="evidence" value="ECO:0007669"/>
    <property type="project" value="UniProtKB-EC"/>
</dbReference>
<dbReference type="Pfam" id="PF00690">
    <property type="entry name" value="Cation_ATPase_N"/>
    <property type="match status" value="1"/>
</dbReference>
<dbReference type="HOGENOM" id="CLU_002360_1_1_14"/>
<dbReference type="KEGG" id="acl:ACL_0803"/>
<feature type="transmembrane region" description="Helical" evidence="14">
    <location>
        <begin position="97"/>
        <end position="116"/>
    </location>
</feature>
<keyword evidence="12 14" id="KW-1133">Transmembrane helix</keyword>
<evidence type="ECO:0000259" key="15">
    <source>
        <dbReference type="SMART" id="SM00831"/>
    </source>
</evidence>
<dbReference type="NCBIfam" id="TIGR01517">
    <property type="entry name" value="ATPase-IIB_Ca"/>
    <property type="match status" value="1"/>
</dbReference>
<dbReference type="PROSITE" id="PS00154">
    <property type="entry name" value="ATPASE_E1_E2"/>
    <property type="match status" value="1"/>
</dbReference>
<dbReference type="NCBIfam" id="TIGR01494">
    <property type="entry name" value="ATPase_P-type"/>
    <property type="match status" value="2"/>
</dbReference>
<protein>
    <recommendedName>
        <fullName evidence="3">P-type Ca(2+) transporter</fullName>
        <ecNumber evidence="3">7.2.2.10</ecNumber>
    </recommendedName>
</protein>
<evidence type="ECO:0000256" key="13">
    <source>
        <dbReference type="ARBA" id="ARBA00023136"/>
    </source>
</evidence>
<evidence type="ECO:0000256" key="1">
    <source>
        <dbReference type="ARBA" id="ARBA00004651"/>
    </source>
</evidence>
<evidence type="ECO:0000313" key="17">
    <source>
        <dbReference type="Proteomes" id="UP000008558"/>
    </source>
</evidence>
<feature type="transmembrane region" description="Helical" evidence="14">
    <location>
        <begin position="298"/>
        <end position="324"/>
    </location>
</feature>
<organism evidence="16 17">
    <name type="scientific">Acholeplasma laidlawii (strain PG-8A)</name>
    <dbReference type="NCBI Taxonomy" id="441768"/>
    <lineage>
        <taxon>Bacteria</taxon>
        <taxon>Bacillati</taxon>
        <taxon>Mycoplasmatota</taxon>
        <taxon>Mollicutes</taxon>
        <taxon>Acholeplasmatales</taxon>
        <taxon>Acholeplasmataceae</taxon>
        <taxon>Acholeplasma</taxon>
    </lineage>
</organism>
<dbReference type="PANTHER" id="PTHR43294:SF21">
    <property type="entry name" value="CATION TRANSPORTING ATPASE"/>
    <property type="match status" value="1"/>
</dbReference>
<dbReference type="PRINTS" id="PR00119">
    <property type="entry name" value="CATATPASE"/>
</dbReference>
<evidence type="ECO:0000256" key="3">
    <source>
        <dbReference type="ARBA" id="ARBA00012790"/>
    </source>
</evidence>
<dbReference type="InterPro" id="IPR050510">
    <property type="entry name" value="Cation_transp_ATPase_P-type"/>
</dbReference>
<dbReference type="InterPro" id="IPR023298">
    <property type="entry name" value="ATPase_P-typ_TM_dom_sf"/>
</dbReference>
<dbReference type="GO" id="GO:0005886">
    <property type="term" value="C:plasma membrane"/>
    <property type="evidence" value="ECO:0007669"/>
    <property type="project" value="UniProtKB-SubCell"/>
</dbReference>
<keyword evidence="6 14" id="KW-0812">Transmembrane</keyword>
<dbReference type="SUPFAM" id="SSF81660">
    <property type="entry name" value="Metal cation-transporting ATPase, ATP-binding domain N"/>
    <property type="match status" value="1"/>
</dbReference>
<evidence type="ECO:0000256" key="12">
    <source>
        <dbReference type="ARBA" id="ARBA00022989"/>
    </source>
</evidence>
<evidence type="ECO:0000256" key="8">
    <source>
        <dbReference type="ARBA" id="ARBA00022741"/>
    </source>
</evidence>
<dbReference type="SMART" id="SM00831">
    <property type="entry name" value="Cation_ATPase_N"/>
    <property type="match status" value="1"/>
</dbReference>
<sequence>MVFIYIERKENMKEKTVFQMNVEEVLEKHQTSLKGLSSAEAKKRLEENGPNALAEGKKRSLFARLLDQFKDFMVIVLILAAVVAFAGAIIQNKPEELTEGLLIIAIVIINAILGVAQESKAEQALESIKKMSNPHTTVLRDGQEIIIDVADVVVGDIVVLHAGDYIPADIRIIESINLKTDESALTGEPIPVEKNIDSISQDEVALGDRFNIGYMSTVVTYGRGLAVVTSTGMQTEIGKIATMLSTTETELTPLQKTISKLGKTLAIIALFVVTIIFIIQILRGWFTVGVENIAWIEIFMSSIALAVAAIPEGLPAIITIVLAIGMQNLVKQRAIMRTLPAVETLGSTSIICSDKTGTLTQNVMTITETYLYDSTTKVTDIVNPTKELKMLIDYGVLCNDTKVQLSDEKKYIKIGDPTEIALTDLSIATHDNPIKVLETYPRVHELPFDSERKLMTTVHEIDGKYVSITKGAPDVLFAKATHVNNHGSIEKVTPAIIDTFTQQNQDFADQALRVLAIAYKVYEQKPEVLQLTHDDLENDLTILGLVGMIDPARPEVKDAIIETKNAGIITIMITGDHKNTAVAIATDLGILEQGHLAITGKELDRMSDEEFLEKLPQIRVYARVSPENKVRIVTAWKTTGKIVAMTGDGVNDAPSIKRADIGIAMGITGTEVAKGAADMILTDDNFATIVSAVKEGRTILSNIKKAIHFLLSCNIGEIITIFLGVTIGILLFPNEPQLQILTAAQILWVNLVTDSFMAIALGLEPKEPDVMNQPPRDNSKGVFADGLGKKVAWQGVLIGFITFLAFYIGYLIGDEGNKLQHAQTIGFMVLAISQLFHAFNVRSEKHSTFKLQPNKFLIYAFFGCLVLQLTTVFVPFIANNIFGVDDVLHWQWLDWLVVVGLSVTPLVVVELVKFIQNRCSNKLA</sequence>
<dbReference type="SFLD" id="SFLDS00003">
    <property type="entry name" value="Haloacid_Dehalogenase"/>
    <property type="match status" value="1"/>
</dbReference>
<accession>A9NGD8</accession>